<feature type="compositionally biased region" description="Basic and acidic residues" evidence="1">
    <location>
        <begin position="273"/>
        <end position="283"/>
    </location>
</feature>
<dbReference type="AlphaFoldDB" id="A0A7W8Q7P7"/>
<feature type="region of interest" description="Disordered" evidence="1">
    <location>
        <begin position="248"/>
        <end position="294"/>
    </location>
</feature>
<accession>A0A7W8Q7P7</accession>
<dbReference type="EMBL" id="JACHDD010000004">
    <property type="protein sequence ID" value="MBB5424788.1"/>
    <property type="molecule type" value="Genomic_DNA"/>
</dbReference>
<name>A0A7W8Q7P7_PARAM</name>
<evidence type="ECO:0000313" key="3">
    <source>
        <dbReference type="Proteomes" id="UP000592780"/>
    </source>
</evidence>
<keyword evidence="3" id="KW-1185">Reference proteome</keyword>
<gene>
    <name evidence="2" type="ORF">HDG40_002933</name>
</gene>
<evidence type="ECO:0000256" key="1">
    <source>
        <dbReference type="SAM" id="MobiDB-lite"/>
    </source>
</evidence>
<evidence type="ECO:0000313" key="2">
    <source>
        <dbReference type="EMBL" id="MBB5424788.1"/>
    </source>
</evidence>
<dbReference type="Proteomes" id="UP000592780">
    <property type="component" value="Unassembled WGS sequence"/>
</dbReference>
<protein>
    <submittedName>
        <fullName evidence="2">Uncharacterized protein</fullName>
    </submittedName>
</protein>
<sequence>MHTPAMRDGRPPRAAPLVAAAAYVVHAAYAACGVVGLITAPSTAQAHAIAGNRVFPATLAVDDPGVGDEANFEYGHQRVPGDNGDQSINTFSFEYDKLITPRLAVSIDGAYAMQNNPRAAGFNNFGVGLKYLLYVNEPHELMTSIGVTAELGGTGSRAIADNFSTISPTVYIGKGMGDLPDSLAYLRPVAITAEAGPALTTGAGQPNAFNYGFTVQYSLPYLQQHVHDAGLPQPFANLIPLVEIPLSRSQGTDDRHGQSGLHLDQSLRTVRRRGADSDQPRERLARRHPGAGASVLRRHCAEHARQAAVPMSSAGERR</sequence>
<reference evidence="2 3" key="1">
    <citation type="submission" date="2020-08" db="EMBL/GenBank/DDBJ databases">
        <title>Genomic Encyclopedia of Type Strains, Phase IV (KMG-V): Genome sequencing to study the core and pangenomes of soil and plant-associated prokaryotes.</title>
        <authorList>
            <person name="Whitman W."/>
        </authorList>
    </citation>
    <scope>NUCLEOTIDE SEQUENCE [LARGE SCALE GENOMIC DNA]</scope>
    <source>
        <strain evidence="2 3">JPY158</strain>
    </source>
</reference>
<organism evidence="2 3">
    <name type="scientific">Paraburkholderia atlantica</name>
    <dbReference type="NCBI Taxonomy" id="2654982"/>
    <lineage>
        <taxon>Bacteria</taxon>
        <taxon>Pseudomonadati</taxon>
        <taxon>Pseudomonadota</taxon>
        <taxon>Betaproteobacteria</taxon>
        <taxon>Burkholderiales</taxon>
        <taxon>Burkholderiaceae</taxon>
        <taxon>Paraburkholderia</taxon>
    </lineage>
</organism>
<proteinExistence type="predicted"/>
<comment type="caution">
    <text evidence="2">The sequence shown here is derived from an EMBL/GenBank/DDBJ whole genome shotgun (WGS) entry which is preliminary data.</text>
</comment>